<keyword evidence="3" id="KW-1185">Reference proteome</keyword>
<protein>
    <submittedName>
        <fullName evidence="2">Uncharacterized protein</fullName>
    </submittedName>
</protein>
<keyword evidence="1" id="KW-1133">Transmembrane helix</keyword>
<feature type="transmembrane region" description="Helical" evidence="1">
    <location>
        <begin position="23"/>
        <end position="40"/>
    </location>
</feature>
<keyword evidence="1" id="KW-0812">Transmembrane</keyword>
<reference evidence="2 3" key="1">
    <citation type="submission" date="2020-01" db="EMBL/GenBank/DDBJ databases">
        <title>Whole genome and functional gene identification of agarase of Vibrio HN897.</title>
        <authorList>
            <person name="Liu Y."/>
            <person name="Zhao Z."/>
        </authorList>
    </citation>
    <scope>NUCLEOTIDE SEQUENCE [LARGE SCALE GENOMIC DNA]</scope>
    <source>
        <strain evidence="2 3">HN897</strain>
    </source>
</reference>
<keyword evidence="1" id="KW-0472">Membrane</keyword>
<dbReference type="EMBL" id="CP047475">
    <property type="protein sequence ID" value="QIA63445.1"/>
    <property type="molecule type" value="Genomic_DNA"/>
</dbReference>
<dbReference type="Proteomes" id="UP000464262">
    <property type="component" value="Chromosome 1"/>
</dbReference>
<evidence type="ECO:0000313" key="2">
    <source>
        <dbReference type="EMBL" id="QIA63445.1"/>
    </source>
</evidence>
<evidence type="ECO:0000313" key="3">
    <source>
        <dbReference type="Proteomes" id="UP000464262"/>
    </source>
</evidence>
<dbReference type="AlphaFoldDB" id="A0A7Z2T385"/>
<proteinExistence type="predicted"/>
<evidence type="ECO:0000256" key="1">
    <source>
        <dbReference type="SAM" id="Phobius"/>
    </source>
</evidence>
<gene>
    <name evidence="2" type="ORF">GT360_07900</name>
</gene>
<accession>A0A7Z2T385</accession>
<name>A0A7Z2T385_9VIBR</name>
<dbReference type="RefSeq" id="WP_164646939.1">
    <property type="nucleotide sequence ID" value="NZ_CP047475.1"/>
</dbReference>
<dbReference type="KEGG" id="vas:GT360_07900"/>
<feature type="transmembrane region" description="Helical" evidence="1">
    <location>
        <begin position="52"/>
        <end position="73"/>
    </location>
</feature>
<sequence length="74" mass="8347">MNDEVTRYQYDSGIKDKVGQTNMIRLISIVALIVIAFLLIRYRTNEKLQKIVVISVVGAFLVYAAGVMITELAR</sequence>
<organism evidence="2 3">
    <name type="scientific">Vibrio astriarenae</name>
    <dbReference type="NCBI Taxonomy" id="1481923"/>
    <lineage>
        <taxon>Bacteria</taxon>
        <taxon>Pseudomonadati</taxon>
        <taxon>Pseudomonadota</taxon>
        <taxon>Gammaproteobacteria</taxon>
        <taxon>Vibrionales</taxon>
        <taxon>Vibrionaceae</taxon>
        <taxon>Vibrio</taxon>
    </lineage>
</organism>